<organism evidence="1 2">
    <name type="scientific">Acer saccharum</name>
    <name type="common">Sugar maple</name>
    <dbReference type="NCBI Taxonomy" id="4024"/>
    <lineage>
        <taxon>Eukaryota</taxon>
        <taxon>Viridiplantae</taxon>
        <taxon>Streptophyta</taxon>
        <taxon>Embryophyta</taxon>
        <taxon>Tracheophyta</taxon>
        <taxon>Spermatophyta</taxon>
        <taxon>Magnoliopsida</taxon>
        <taxon>eudicotyledons</taxon>
        <taxon>Gunneridae</taxon>
        <taxon>Pentapetalae</taxon>
        <taxon>rosids</taxon>
        <taxon>malvids</taxon>
        <taxon>Sapindales</taxon>
        <taxon>Sapindaceae</taxon>
        <taxon>Hippocastanoideae</taxon>
        <taxon>Acereae</taxon>
        <taxon>Acer</taxon>
    </lineage>
</organism>
<dbReference type="EMBL" id="JAUESC010000003">
    <property type="protein sequence ID" value="KAK0600620.1"/>
    <property type="molecule type" value="Genomic_DNA"/>
</dbReference>
<protein>
    <submittedName>
        <fullName evidence="1">Uncharacterized protein</fullName>
    </submittedName>
</protein>
<evidence type="ECO:0000313" key="2">
    <source>
        <dbReference type="Proteomes" id="UP001168877"/>
    </source>
</evidence>
<dbReference type="Proteomes" id="UP001168877">
    <property type="component" value="Unassembled WGS sequence"/>
</dbReference>
<sequence length="127" mass="13884">MKNRRNEEPSRPLSQPLWLWQWSWQRYSVVKNAVGFDNGNNSGPCPVESTESGAVKATAMAAAVVVITTRFVSARILGTAFPCSSVLEDYPQQLVSELYGLGMAMTSLYERSYGGLGSIGIMMIMVA</sequence>
<dbReference type="AlphaFoldDB" id="A0AA39T3S8"/>
<proteinExistence type="predicted"/>
<gene>
    <name evidence="1" type="ORF">LWI29_016835</name>
</gene>
<reference evidence="1" key="1">
    <citation type="journal article" date="2022" name="Plant J.">
        <title>Strategies of tolerance reflected in two North American maple genomes.</title>
        <authorList>
            <person name="McEvoy S.L."/>
            <person name="Sezen U.U."/>
            <person name="Trouern-Trend A."/>
            <person name="McMahon S.M."/>
            <person name="Schaberg P.G."/>
            <person name="Yang J."/>
            <person name="Wegrzyn J.L."/>
            <person name="Swenson N.G."/>
        </authorList>
    </citation>
    <scope>NUCLEOTIDE SEQUENCE</scope>
    <source>
        <strain evidence="1">NS2018</strain>
    </source>
</reference>
<reference evidence="1" key="2">
    <citation type="submission" date="2023-06" db="EMBL/GenBank/DDBJ databases">
        <authorList>
            <person name="Swenson N.G."/>
            <person name="Wegrzyn J.L."/>
            <person name="Mcevoy S.L."/>
        </authorList>
    </citation>
    <scope>NUCLEOTIDE SEQUENCE</scope>
    <source>
        <strain evidence="1">NS2018</strain>
        <tissue evidence="1">Leaf</tissue>
    </source>
</reference>
<evidence type="ECO:0000313" key="1">
    <source>
        <dbReference type="EMBL" id="KAK0600620.1"/>
    </source>
</evidence>
<comment type="caution">
    <text evidence="1">The sequence shown here is derived from an EMBL/GenBank/DDBJ whole genome shotgun (WGS) entry which is preliminary data.</text>
</comment>
<name>A0AA39T3S8_ACESA</name>
<accession>A0AA39T3S8</accession>
<keyword evidence="2" id="KW-1185">Reference proteome</keyword>